<proteinExistence type="predicted"/>
<evidence type="ECO:0008006" key="4">
    <source>
        <dbReference type="Google" id="ProtNLM"/>
    </source>
</evidence>
<accession>A0A4Z2FN45</accession>
<dbReference type="EMBL" id="SRLO01001083">
    <property type="protein sequence ID" value="TNN41742.1"/>
    <property type="molecule type" value="Genomic_DNA"/>
</dbReference>
<dbReference type="OrthoDB" id="8874750at2759"/>
<gene>
    <name evidence="2" type="ORF">EYF80_048077</name>
</gene>
<feature type="chain" id="PRO_5021505700" description="Secreted protein" evidence="1">
    <location>
        <begin position="20"/>
        <end position="118"/>
    </location>
</feature>
<protein>
    <recommendedName>
        <fullName evidence="4">Secreted protein</fullName>
    </recommendedName>
</protein>
<comment type="caution">
    <text evidence="2">The sequence shown here is derived from an EMBL/GenBank/DDBJ whole genome shotgun (WGS) entry which is preliminary data.</text>
</comment>
<dbReference type="AlphaFoldDB" id="A0A4Z2FN45"/>
<feature type="signal peptide" evidence="1">
    <location>
        <begin position="1"/>
        <end position="19"/>
    </location>
</feature>
<evidence type="ECO:0000313" key="2">
    <source>
        <dbReference type="EMBL" id="TNN41742.1"/>
    </source>
</evidence>
<organism evidence="2 3">
    <name type="scientific">Liparis tanakae</name>
    <name type="common">Tanaka's snailfish</name>
    <dbReference type="NCBI Taxonomy" id="230148"/>
    <lineage>
        <taxon>Eukaryota</taxon>
        <taxon>Metazoa</taxon>
        <taxon>Chordata</taxon>
        <taxon>Craniata</taxon>
        <taxon>Vertebrata</taxon>
        <taxon>Euteleostomi</taxon>
        <taxon>Actinopterygii</taxon>
        <taxon>Neopterygii</taxon>
        <taxon>Teleostei</taxon>
        <taxon>Neoteleostei</taxon>
        <taxon>Acanthomorphata</taxon>
        <taxon>Eupercaria</taxon>
        <taxon>Perciformes</taxon>
        <taxon>Cottioidei</taxon>
        <taxon>Cottales</taxon>
        <taxon>Liparidae</taxon>
        <taxon>Liparis</taxon>
    </lineage>
</organism>
<evidence type="ECO:0000313" key="3">
    <source>
        <dbReference type="Proteomes" id="UP000314294"/>
    </source>
</evidence>
<keyword evidence="1" id="KW-0732">Signal</keyword>
<sequence length="118" mass="12500">MFRLSLVLLLFSCLAVSAADSGTKSTALFRLTGYKPPVPAGPKVAPKAAEVVEDGDDDKVAPEMAELPPKPLPQTMLPRNMTADALKPPLGAAQVAPPPRKLVDVDVCRYGFPSRFVG</sequence>
<dbReference type="Proteomes" id="UP000314294">
    <property type="component" value="Unassembled WGS sequence"/>
</dbReference>
<keyword evidence="3" id="KW-1185">Reference proteome</keyword>
<evidence type="ECO:0000256" key="1">
    <source>
        <dbReference type="SAM" id="SignalP"/>
    </source>
</evidence>
<name>A0A4Z2FN45_9TELE</name>
<reference evidence="2 3" key="1">
    <citation type="submission" date="2019-03" db="EMBL/GenBank/DDBJ databases">
        <title>First draft genome of Liparis tanakae, snailfish: a comprehensive survey of snailfish specific genes.</title>
        <authorList>
            <person name="Kim W."/>
            <person name="Song I."/>
            <person name="Jeong J.-H."/>
            <person name="Kim D."/>
            <person name="Kim S."/>
            <person name="Ryu S."/>
            <person name="Song J.Y."/>
            <person name="Lee S.K."/>
        </authorList>
    </citation>
    <scope>NUCLEOTIDE SEQUENCE [LARGE SCALE GENOMIC DNA]</scope>
    <source>
        <tissue evidence="2">Muscle</tissue>
    </source>
</reference>